<dbReference type="InterPro" id="IPR005526">
    <property type="entry name" value="Septum_form_inhib_MinC_C"/>
</dbReference>
<dbReference type="NCBIfam" id="TIGR01222">
    <property type="entry name" value="minC"/>
    <property type="match status" value="1"/>
</dbReference>
<dbReference type="GO" id="GO:0051302">
    <property type="term" value="P:regulation of cell division"/>
    <property type="evidence" value="ECO:0007669"/>
    <property type="project" value="InterPro"/>
</dbReference>
<feature type="domain" description="Septum formation inhibitor MinC N-terminal" evidence="8">
    <location>
        <begin position="10"/>
        <end position="80"/>
    </location>
</feature>
<evidence type="ECO:0000256" key="2">
    <source>
        <dbReference type="ARBA" id="ARBA00022618"/>
    </source>
</evidence>
<keyword evidence="3 6" id="KW-0717">Septation</keyword>
<dbReference type="InterPro" id="IPR007874">
    <property type="entry name" value="MinC_N"/>
</dbReference>
<dbReference type="InterPro" id="IPR036145">
    <property type="entry name" value="MinC_C_sf"/>
</dbReference>
<evidence type="ECO:0000313" key="10">
    <source>
        <dbReference type="Proteomes" id="UP000268229"/>
    </source>
</evidence>
<dbReference type="EMBL" id="LR134516">
    <property type="protein sequence ID" value="VEJ22166.1"/>
    <property type="molecule type" value="Genomic_DNA"/>
</dbReference>
<gene>
    <name evidence="6 9" type="primary">minC</name>
    <name evidence="9" type="ORF">NCTC12227_01945</name>
</gene>
<dbReference type="Gene3D" id="2.160.20.70">
    <property type="match status" value="1"/>
</dbReference>
<dbReference type="GO" id="GO:0000902">
    <property type="term" value="P:cell morphogenesis"/>
    <property type="evidence" value="ECO:0007669"/>
    <property type="project" value="InterPro"/>
</dbReference>
<evidence type="ECO:0000256" key="3">
    <source>
        <dbReference type="ARBA" id="ARBA00023210"/>
    </source>
</evidence>
<dbReference type="Gene3D" id="3.30.70.260">
    <property type="match status" value="1"/>
</dbReference>
<evidence type="ECO:0000256" key="1">
    <source>
        <dbReference type="ARBA" id="ARBA00006291"/>
    </source>
</evidence>
<reference evidence="9 10" key="1">
    <citation type="submission" date="2018-12" db="EMBL/GenBank/DDBJ databases">
        <authorList>
            <consortium name="Pathogen Informatics"/>
        </authorList>
    </citation>
    <scope>NUCLEOTIDE SEQUENCE [LARGE SCALE GENOMIC DNA]</scope>
    <source>
        <strain evidence="9 10">NCTC12227</strain>
    </source>
</reference>
<name>A0A448UE34_9NEIS</name>
<dbReference type="GO" id="GO:1901891">
    <property type="term" value="P:regulation of cell septum assembly"/>
    <property type="evidence" value="ECO:0007669"/>
    <property type="project" value="InterPro"/>
</dbReference>
<dbReference type="Proteomes" id="UP000268229">
    <property type="component" value="Chromosome"/>
</dbReference>
<dbReference type="GO" id="GO:0000917">
    <property type="term" value="P:division septum assembly"/>
    <property type="evidence" value="ECO:0007669"/>
    <property type="project" value="UniProtKB-KW"/>
</dbReference>
<dbReference type="HAMAP" id="MF_00267">
    <property type="entry name" value="MinC"/>
    <property type="match status" value="1"/>
</dbReference>
<comment type="subunit">
    <text evidence="6">Interacts with MinD and FtsZ.</text>
</comment>
<protein>
    <recommendedName>
        <fullName evidence="6">Probable septum site-determining protein MinC</fullName>
    </recommendedName>
</protein>
<organism evidence="9 10">
    <name type="scientific">Neisseria animaloris</name>
    <dbReference type="NCBI Taxonomy" id="326522"/>
    <lineage>
        <taxon>Bacteria</taxon>
        <taxon>Pseudomonadati</taxon>
        <taxon>Pseudomonadota</taxon>
        <taxon>Betaproteobacteria</taxon>
        <taxon>Neisseriales</taxon>
        <taxon>Neisseriaceae</taxon>
        <taxon>Neisseria</taxon>
    </lineage>
</organism>
<evidence type="ECO:0000259" key="8">
    <source>
        <dbReference type="Pfam" id="PF05209"/>
    </source>
</evidence>
<feature type="domain" description="Septum formation inhibitor MinC C-terminal" evidence="7">
    <location>
        <begin position="132"/>
        <end position="232"/>
    </location>
</feature>
<dbReference type="Pfam" id="PF03775">
    <property type="entry name" value="MinC_C"/>
    <property type="match status" value="1"/>
</dbReference>
<evidence type="ECO:0000259" key="7">
    <source>
        <dbReference type="Pfam" id="PF03775"/>
    </source>
</evidence>
<dbReference type="InterPro" id="IPR013033">
    <property type="entry name" value="MinC"/>
</dbReference>
<dbReference type="PANTHER" id="PTHR34108:SF1">
    <property type="entry name" value="SEPTUM SITE-DETERMINING PROTEIN MINC"/>
    <property type="match status" value="1"/>
</dbReference>
<accession>A0A448UE34</accession>
<keyword evidence="4 6" id="KW-0131">Cell cycle</keyword>
<dbReference type="SUPFAM" id="SSF63848">
    <property type="entry name" value="Cell-division inhibitor MinC, C-terminal domain"/>
    <property type="match status" value="1"/>
</dbReference>
<comment type="function">
    <text evidence="5 6">Cell division inhibitor that blocks the formation of polar Z ring septums. Rapidly oscillates between the poles of the cell to destabilize FtsZ filaments that have formed before they mature into polar Z rings. Prevents FtsZ polymerization.</text>
</comment>
<dbReference type="AlphaFoldDB" id="A0A448UE34"/>
<evidence type="ECO:0000256" key="6">
    <source>
        <dbReference type="HAMAP-Rule" id="MF_00267"/>
    </source>
</evidence>
<dbReference type="STRING" id="326522.BWD08_07345"/>
<keyword evidence="2 6" id="KW-0132">Cell division</keyword>
<evidence type="ECO:0000256" key="4">
    <source>
        <dbReference type="ARBA" id="ARBA00023306"/>
    </source>
</evidence>
<evidence type="ECO:0000256" key="5">
    <source>
        <dbReference type="ARBA" id="ARBA00025606"/>
    </source>
</evidence>
<dbReference type="InterPro" id="IPR016098">
    <property type="entry name" value="CAP/MinC_C"/>
</dbReference>
<proteinExistence type="inferred from homology"/>
<sequence length="238" mass="26211">MTEQKMKPAFDVKSARLDVLSVQLHTADLGELEEFLQQRVSQHKELDSMLFLLDVQEFNNPGELNIGGIVSLFARYGLQIVGLRHENEAWAAHAAAYHLSFSQNEKAPETQTQPAAAKPVKATVISKPTVLVSTPIRTGQQVYAENADLIVTDIVNEGAEIIADGNIHVYGTMRGRALAGATGNREARIFIYSMQAELVSVAGIYRNFEQSLPAHLHKKPVQISLQDNRLVISPIGEE</sequence>
<comment type="similarity">
    <text evidence="1 6">Belongs to the MinC family.</text>
</comment>
<dbReference type="PANTHER" id="PTHR34108">
    <property type="entry name" value="SEPTUM SITE-DETERMINING PROTEIN MINC"/>
    <property type="match status" value="1"/>
</dbReference>
<dbReference type="KEGG" id="nani:NCTC12227_01945"/>
<dbReference type="Pfam" id="PF05209">
    <property type="entry name" value="MinC_N"/>
    <property type="match status" value="1"/>
</dbReference>
<keyword evidence="10" id="KW-1185">Reference proteome</keyword>
<evidence type="ECO:0000313" key="9">
    <source>
        <dbReference type="EMBL" id="VEJ22166.1"/>
    </source>
</evidence>